<evidence type="ECO:0000313" key="6">
    <source>
        <dbReference type="Proteomes" id="UP000035760"/>
    </source>
</evidence>
<dbReference type="OrthoDB" id="5397431at2"/>
<sequence length="168" mass="18772">MNCQPICPFYGQGIDYCDVGAGYISPYHVEVIVRRCTSHYEDCANYQDLSNRRLHESGGESALSLATTERPSGGLLFPLQFDPDVITVLNHEVRTPLTSIRSFTEILLNYPVEDPAAQRRFLQIIQDETARLGRAMDRLFGRTAISAIEPAAKEPSRDNPSLLTKEPS</sequence>
<evidence type="ECO:0000313" key="5">
    <source>
        <dbReference type="EMBL" id="CDI02307.1"/>
    </source>
</evidence>
<reference evidence="5" key="2">
    <citation type="submission" date="2014-03" db="EMBL/GenBank/DDBJ databases">
        <title>Candidatus Competibacter-lineage genomes retrieved from metagenomes reveal functional metabolic diversity.</title>
        <authorList>
            <person name="McIlroy S.J."/>
            <person name="Albertsen M."/>
            <person name="Andresen E.K."/>
            <person name="Saunders A.M."/>
            <person name="Kristiansen R."/>
            <person name="Stokholm-Bjerregaard M."/>
            <person name="Nielsen K.L."/>
            <person name="Nielsen P.H."/>
        </authorList>
    </citation>
    <scope>NUCLEOTIDE SEQUENCE</scope>
    <source>
        <strain evidence="5">Run_A_D11</strain>
    </source>
</reference>
<dbReference type="Proteomes" id="UP000035760">
    <property type="component" value="Unassembled WGS sequence"/>
</dbReference>
<dbReference type="GO" id="GO:0000155">
    <property type="term" value="F:phosphorelay sensor kinase activity"/>
    <property type="evidence" value="ECO:0007669"/>
    <property type="project" value="InterPro"/>
</dbReference>
<dbReference type="InterPro" id="IPR003661">
    <property type="entry name" value="HisK_dim/P_dom"/>
</dbReference>
<evidence type="ECO:0000256" key="2">
    <source>
        <dbReference type="ARBA" id="ARBA00012438"/>
    </source>
</evidence>
<protein>
    <recommendedName>
        <fullName evidence="2">histidine kinase</fullName>
        <ecNumber evidence="2">2.7.13.3</ecNumber>
    </recommendedName>
</protein>
<gene>
    <name evidence="5" type="ORF">BN873_270103</name>
</gene>
<dbReference type="CDD" id="cd00082">
    <property type="entry name" value="HisKA"/>
    <property type="match status" value="1"/>
</dbReference>
<dbReference type="Gene3D" id="1.10.287.130">
    <property type="match status" value="1"/>
</dbReference>
<comment type="caution">
    <text evidence="5">The sequence shown here is derived from an EMBL/GenBank/DDBJ whole genome shotgun (WGS) entry which is preliminary data.</text>
</comment>
<feature type="domain" description="Signal transduction histidine kinase dimerisation/phosphoacceptor" evidence="4">
    <location>
        <begin position="81"/>
        <end position="148"/>
    </location>
</feature>
<comment type="catalytic activity">
    <reaction evidence="1">
        <text>ATP + protein L-histidine = ADP + protein N-phospho-L-histidine.</text>
        <dbReference type="EC" id="2.7.13.3"/>
    </reaction>
</comment>
<organism evidence="5 6">
    <name type="scientific">Candidatus Competibacter denitrificans Run_A_D11</name>
    <dbReference type="NCBI Taxonomy" id="1400863"/>
    <lineage>
        <taxon>Bacteria</taxon>
        <taxon>Pseudomonadati</taxon>
        <taxon>Pseudomonadota</taxon>
        <taxon>Gammaproteobacteria</taxon>
        <taxon>Candidatus Competibacteraceae</taxon>
        <taxon>Candidatus Competibacter</taxon>
    </lineage>
</organism>
<dbReference type="EC" id="2.7.13.3" evidence="2"/>
<accession>W6M3R7</accession>
<reference evidence="5" key="1">
    <citation type="submission" date="2013-07" db="EMBL/GenBank/DDBJ databases">
        <authorList>
            <person name="McIlroy S."/>
        </authorList>
    </citation>
    <scope>NUCLEOTIDE SEQUENCE [LARGE SCALE GENOMIC DNA]</scope>
    <source>
        <strain evidence="5">Run_A_D11</strain>
    </source>
</reference>
<dbReference type="STRING" id="1400863.BN873_270103"/>
<proteinExistence type="predicted"/>
<dbReference type="SUPFAM" id="SSF47384">
    <property type="entry name" value="Homodimeric domain of signal transducing histidine kinase"/>
    <property type="match status" value="1"/>
</dbReference>
<dbReference type="EMBL" id="CBTJ020000033">
    <property type="protein sequence ID" value="CDI02307.1"/>
    <property type="molecule type" value="Genomic_DNA"/>
</dbReference>
<evidence type="ECO:0000256" key="3">
    <source>
        <dbReference type="SAM" id="MobiDB-lite"/>
    </source>
</evidence>
<evidence type="ECO:0000256" key="1">
    <source>
        <dbReference type="ARBA" id="ARBA00000085"/>
    </source>
</evidence>
<name>W6M3R7_9GAMM</name>
<feature type="region of interest" description="Disordered" evidence="3">
    <location>
        <begin position="149"/>
        <end position="168"/>
    </location>
</feature>
<dbReference type="AlphaFoldDB" id="W6M3R7"/>
<dbReference type="Pfam" id="PF00512">
    <property type="entry name" value="HisKA"/>
    <property type="match status" value="1"/>
</dbReference>
<evidence type="ECO:0000259" key="4">
    <source>
        <dbReference type="SMART" id="SM00388"/>
    </source>
</evidence>
<keyword evidence="6" id="KW-1185">Reference proteome</keyword>
<dbReference type="SMART" id="SM00388">
    <property type="entry name" value="HisKA"/>
    <property type="match status" value="1"/>
</dbReference>
<dbReference type="InterPro" id="IPR036097">
    <property type="entry name" value="HisK_dim/P_sf"/>
</dbReference>
<dbReference type="RefSeq" id="WP_048672320.1">
    <property type="nucleotide sequence ID" value="NZ_CBTJ020000033.1"/>
</dbReference>